<proteinExistence type="predicted"/>
<accession>A0A9P0IML3</accession>
<keyword evidence="1" id="KW-0472">Membrane</keyword>
<feature type="transmembrane region" description="Helical" evidence="1">
    <location>
        <begin position="17"/>
        <end position="36"/>
    </location>
</feature>
<keyword evidence="1" id="KW-1133">Transmembrane helix</keyword>
<reference evidence="2" key="2">
    <citation type="submission" date="2022-10" db="EMBL/GenBank/DDBJ databases">
        <authorList>
            <consortium name="ENA_rothamsted_submissions"/>
            <consortium name="culmorum"/>
            <person name="King R."/>
        </authorList>
    </citation>
    <scope>NUCLEOTIDE SEQUENCE</scope>
</reference>
<evidence type="ECO:0000256" key="1">
    <source>
        <dbReference type="SAM" id="Phobius"/>
    </source>
</evidence>
<keyword evidence="3" id="KW-1185">Reference proteome</keyword>
<reference evidence="2" key="1">
    <citation type="submission" date="2022-02" db="EMBL/GenBank/DDBJ databases">
        <authorList>
            <person name="King R."/>
        </authorList>
    </citation>
    <scope>NUCLEOTIDE SEQUENCE</scope>
</reference>
<dbReference type="Proteomes" id="UP001154329">
    <property type="component" value="Chromosome 1"/>
</dbReference>
<keyword evidence="1" id="KW-0812">Transmembrane</keyword>
<evidence type="ECO:0000313" key="3">
    <source>
        <dbReference type="Proteomes" id="UP001154329"/>
    </source>
</evidence>
<dbReference type="AlphaFoldDB" id="A0A9P0IML3"/>
<sequence>MAFEIGIHSTFVKDFTAMLYTGILYTGLVISGWLLIRLTIACFKLPSILNAVEESKNKTKQSKRTSTLGENEDLSSVQYFNTLMKGTCNDSNILKQSEKERQINLV</sequence>
<name>A0A9P0IML3_APHGO</name>
<protein>
    <submittedName>
        <fullName evidence="2">Uncharacterized protein</fullName>
    </submittedName>
</protein>
<organism evidence="2 3">
    <name type="scientific">Aphis gossypii</name>
    <name type="common">Cotton aphid</name>
    <dbReference type="NCBI Taxonomy" id="80765"/>
    <lineage>
        <taxon>Eukaryota</taxon>
        <taxon>Metazoa</taxon>
        <taxon>Ecdysozoa</taxon>
        <taxon>Arthropoda</taxon>
        <taxon>Hexapoda</taxon>
        <taxon>Insecta</taxon>
        <taxon>Pterygota</taxon>
        <taxon>Neoptera</taxon>
        <taxon>Paraneoptera</taxon>
        <taxon>Hemiptera</taxon>
        <taxon>Sternorrhyncha</taxon>
        <taxon>Aphidomorpha</taxon>
        <taxon>Aphidoidea</taxon>
        <taxon>Aphididae</taxon>
        <taxon>Aphidini</taxon>
        <taxon>Aphis</taxon>
        <taxon>Aphis</taxon>
    </lineage>
</organism>
<dbReference type="EMBL" id="OU899034">
    <property type="protein sequence ID" value="CAH1709084.1"/>
    <property type="molecule type" value="Genomic_DNA"/>
</dbReference>
<evidence type="ECO:0000313" key="2">
    <source>
        <dbReference type="EMBL" id="CAH1709084.1"/>
    </source>
</evidence>
<gene>
    <name evidence="2" type="ORF">APHIGO_LOCUS670</name>
</gene>